<dbReference type="GO" id="GO:0003964">
    <property type="term" value="F:RNA-directed DNA polymerase activity"/>
    <property type="evidence" value="ECO:0007669"/>
    <property type="project" value="UniProtKB-KW"/>
</dbReference>
<dbReference type="InterPro" id="IPR000477">
    <property type="entry name" value="RT_dom"/>
</dbReference>
<evidence type="ECO:0000259" key="2">
    <source>
        <dbReference type="PROSITE" id="PS50878"/>
    </source>
</evidence>
<proteinExistence type="inferred from homology"/>
<keyword evidence="4" id="KW-1185">Reference proteome</keyword>
<dbReference type="CDD" id="cd01651">
    <property type="entry name" value="RT_G2_intron"/>
    <property type="match status" value="1"/>
</dbReference>
<gene>
    <name evidence="3" type="ORF">P1P91_04530</name>
</gene>
<protein>
    <submittedName>
        <fullName evidence="3">Reverse transcriptase domain-containing protein</fullName>
    </submittedName>
</protein>
<evidence type="ECO:0000256" key="1">
    <source>
        <dbReference type="ARBA" id="ARBA00034120"/>
    </source>
</evidence>
<dbReference type="RefSeq" id="WP_311884834.1">
    <property type="nucleotide sequence ID" value="NZ_CP119391.1"/>
</dbReference>
<organism evidence="3 4">
    <name type="scientific">Halomonas piscis</name>
    <dbReference type="NCBI Taxonomy" id="3031727"/>
    <lineage>
        <taxon>Bacteria</taxon>
        <taxon>Pseudomonadati</taxon>
        <taxon>Pseudomonadota</taxon>
        <taxon>Gammaproteobacteria</taxon>
        <taxon>Oceanospirillales</taxon>
        <taxon>Halomonadaceae</taxon>
        <taxon>Halomonas</taxon>
    </lineage>
</organism>
<name>A0ABY9Z277_9GAMM</name>
<comment type="similarity">
    <text evidence="1">Belongs to the bacterial reverse transcriptase family.</text>
</comment>
<dbReference type="PROSITE" id="PS50878">
    <property type="entry name" value="RT_POL"/>
    <property type="match status" value="1"/>
</dbReference>
<keyword evidence="3" id="KW-0695">RNA-directed DNA polymerase</keyword>
<keyword evidence="3" id="KW-0548">Nucleotidyltransferase</keyword>
<reference evidence="3 4" key="1">
    <citation type="submission" date="2023-03" db="EMBL/GenBank/DDBJ databases">
        <title>Halomonas sp. nov., isolated from Korean tranditional fermented seafood 'Jeotgal'.</title>
        <authorList>
            <person name="Kim B."/>
            <person name="Shin N.-R."/>
        </authorList>
    </citation>
    <scope>NUCLEOTIDE SEQUENCE [LARGE SCALE GENOMIC DNA]</scope>
    <source>
        <strain evidence="3 4">SG2L-4</strain>
    </source>
</reference>
<dbReference type="SUPFAM" id="SSF56672">
    <property type="entry name" value="DNA/RNA polymerases"/>
    <property type="match status" value="1"/>
</dbReference>
<feature type="domain" description="Reverse transcriptase" evidence="2">
    <location>
        <begin position="50"/>
        <end position="303"/>
    </location>
</feature>
<evidence type="ECO:0000313" key="4">
    <source>
        <dbReference type="Proteomes" id="UP001301869"/>
    </source>
</evidence>
<dbReference type="Pfam" id="PF00078">
    <property type="entry name" value="RVT_1"/>
    <property type="match status" value="1"/>
</dbReference>
<dbReference type="Proteomes" id="UP001301869">
    <property type="component" value="Chromosome"/>
</dbReference>
<keyword evidence="3" id="KW-0808">Transferase</keyword>
<dbReference type="InterPro" id="IPR043502">
    <property type="entry name" value="DNA/RNA_pol_sf"/>
</dbReference>
<evidence type="ECO:0000313" key="3">
    <source>
        <dbReference type="EMBL" id="WNK20948.1"/>
    </source>
</evidence>
<dbReference type="PANTHER" id="PTHR34047:SF8">
    <property type="entry name" value="PROTEIN YKFC"/>
    <property type="match status" value="1"/>
</dbReference>
<dbReference type="InterPro" id="IPR051083">
    <property type="entry name" value="GrpII_Intron_Splice-Mob/Def"/>
</dbReference>
<accession>A0ABY9Z277</accession>
<sequence>MQIYKELSKFATLEKAWKSVRKNAQASNSANKPKGLDEFEANTSSRLKSIQSRIARRSYKFHQQKGVVLEKESGGYRPIVVYALEDRIVQRAILDVLQENVPKVEEVLRTPTSFGAIPQDFSPSGPSGVKNAIEEVMTYSRKGYRFFYRTDIPGFFTKVEKRRVIRFIENEIDDFLFLDIFNRALDVSIEGAESLKEEVFSIFPSEELGISQGSSLSPLLANIYLYEFDRAMIESENCVCLRYLDDLLILSDSNGGLQKSVHLAKRKLGEIGLSIYSQQDGNKEKYSSGDLAKRSFEFLGCDITNGSVIPSRKSKERLLSKVEAKCRNFKFGLSMMEKGSDNLSMTYPEFLEGVRRTVLGWSMSYRFCNHEHYFKSVDKKVAGKVQVVANQVGRLSGNEKYFSLMYGISTHKNIFD</sequence>
<dbReference type="EMBL" id="CP119391">
    <property type="protein sequence ID" value="WNK20948.1"/>
    <property type="molecule type" value="Genomic_DNA"/>
</dbReference>
<dbReference type="PANTHER" id="PTHR34047">
    <property type="entry name" value="NUCLEAR INTRON MATURASE 1, MITOCHONDRIAL-RELATED"/>
    <property type="match status" value="1"/>
</dbReference>